<dbReference type="AlphaFoldDB" id="J9CEZ4"/>
<dbReference type="InterPro" id="IPR025449">
    <property type="entry name" value="JetB"/>
</dbReference>
<dbReference type="EMBL" id="AMCI01004215">
    <property type="protein sequence ID" value="EJW98540.1"/>
    <property type="molecule type" value="Genomic_DNA"/>
</dbReference>
<comment type="caution">
    <text evidence="1">The sequence shown here is derived from an EMBL/GenBank/DDBJ whole genome shotgun (WGS) entry which is preliminary data.</text>
</comment>
<dbReference type="Pfam" id="PF13835">
    <property type="entry name" value="DUF4194"/>
    <property type="match status" value="1"/>
</dbReference>
<sequence length="195" mass="22723">MSTPNLKPYSKAIVKLLKGVVEYNDAVWSDILQHQAAIQEYISVIGLELIVKKEEGFAFLRQALLDDDKTIHLVTRRQLGFEVSVILIVLRHLLDEFEMNPTESQANEKYVTAMQIKDEVEFFLPAKFNQVKFKQDLDNYIARVVELGFLVEVKQRESNETRYKIHRIIKEKITLDDLKDFKQKLDDYGTSDESI</sequence>
<evidence type="ECO:0000313" key="1">
    <source>
        <dbReference type="EMBL" id="EJW98540.1"/>
    </source>
</evidence>
<evidence type="ECO:0008006" key="2">
    <source>
        <dbReference type="Google" id="ProtNLM"/>
    </source>
</evidence>
<reference evidence="1" key="1">
    <citation type="journal article" date="2012" name="PLoS ONE">
        <title>Gene sets for utilization of primary and secondary nutrition supplies in the distal gut of endangered iberian lynx.</title>
        <authorList>
            <person name="Alcaide M."/>
            <person name="Messina E."/>
            <person name="Richter M."/>
            <person name="Bargiela R."/>
            <person name="Peplies J."/>
            <person name="Huws S.A."/>
            <person name="Newbold C.J."/>
            <person name="Golyshin P.N."/>
            <person name="Simon M.A."/>
            <person name="Lopez G."/>
            <person name="Yakimov M.M."/>
            <person name="Ferrer M."/>
        </authorList>
    </citation>
    <scope>NUCLEOTIDE SEQUENCE</scope>
</reference>
<protein>
    <recommendedName>
        <fullName evidence="2">DUF4194 domain-containing protein</fullName>
    </recommendedName>
</protein>
<organism evidence="1">
    <name type="scientific">gut metagenome</name>
    <dbReference type="NCBI Taxonomy" id="749906"/>
    <lineage>
        <taxon>unclassified sequences</taxon>
        <taxon>metagenomes</taxon>
        <taxon>organismal metagenomes</taxon>
    </lineage>
</organism>
<proteinExistence type="predicted"/>
<accession>J9CEZ4</accession>
<name>J9CEZ4_9ZZZZ</name>
<gene>
    <name evidence="1" type="ORF">EVA_13358</name>
</gene>